<keyword evidence="2" id="KW-1185">Reference proteome</keyword>
<dbReference type="Proteomes" id="UP000003160">
    <property type="component" value="Unassembled WGS sequence"/>
</dbReference>
<evidence type="ECO:0000313" key="2">
    <source>
        <dbReference type="Proteomes" id="UP000003160"/>
    </source>
</evidence>
<proteinExistence type="predicted"/>
<sequence length="46" mass="5565">MILYFLELLLHKSIWEDNKLLFKELRFSRISISAFSFHKGKMFKTG</sequence>
<gene>
    <name evidence="1" type="ORF">HMPREF0645_2189</name>
</gene>
<reference evidence="1 2" key="1">
    <citation type="submission" date="2009-10" db="EMBL/GenBank/DDBJ databases">
        <authorList>
            <person name="Qin X."/>
            <person name="Bachman B."/>
            <person name="Battles P."/>
            <person name="Bell A."/>
            <person name="Bess C."/>
            <person name="Bickham C."/>
            <person name="Chaboub L."/>
            <person name="Chen D."/>
            <person name="Coyle M."/>
            <person name="Deiros D.R."/>
            <person name="Dinh H."/>
            <person name="Forbes L."/>
            <person name="Fowler G."/>
            <person name="Francisco L."/>
            <person name="Fu Q."/>
            <person name="Gubbala S."/>
            <person name="Hale W."/>
            <person name="Han Y."/>
            <person name="Hemphill L."/>
            <person name="Highlander S.K."/>
            <person name="Hirani K."/>
            <person name="Hogues M."/>
            <person name="Jackson L."/>
            <person name="Jakkamsetti A."/>
            <person name="Javaid M."/>
            <person name="Jiang H."/>
            <person name="Korchina V."/>
            <person name="Kovar C."/>
            <person name="Lara F."/>
            <person name="Lee S."/>
            <person name="Mata R."/>
            <person name="Mathew T."/>
            <person name="Moen C."/>
            <person name="Morales K."/>
            <person name="Munidasa M."/>
            <person name="Nazareth L."/>
            <person name="Ngo R."/>
            <person name="Nguyen L."/>
            <person name="Okwuonu G."/>
            <person name="Ongeri F."/>
            <person name="Patil S."/>
            <person name="Petrosino J."/>
            <person name="Pham C."/>
            <person name="Pham P."/>
            <person name="Pu L.-L."/>
            <person name="Puazo M."/>
            <person name="Raj R."/>
            <person name="Reid J."/>
            <person name="Rouhana J."/>
            <person name="Saada N."/>
            <person name="Shang Y."/>
            <person name="Simmons D."/>
            <person name="Thornton R."/>
            <person name="Warren J."/>
            <person name="Weissenberger G."/>
            <person name="Zhang J."/>
            <person name="Zhang L."/>
            <person name="Zhou C."/>
            <person name="Zhu D."/>
            <person name="Muzny D."/>
            <person name="Worley K."/>
            <person name="Gibbs R."/>
        </authorList>
    </citation>
    <scope>NUCLEOTIDE SEQUENCE [LARGE SCALE GENOMIC DNA]</scope>
    <source>
        <strain evidence="1 2">DSM 17361</strain>
    </source>
</reference>
<protein>
    <submittedName>
        <fullName evidence="1">Uncharacterized protein</fullName>
    </submittedName>
</protein>
<comment type="caution">
    <text evidence="1">The sequence shown here is derived from an EMBL/GenBank/DDBJ whole genome shotgun (WGS) entry which is preliminary data.</text>
</comment>
<organism evidence="1 2">
    <name type="scientific">Hallella bergensis DSM 17361</name>
    <dbReference type="NCBI Taxonomy" id="585502"/>
    <lineage>
        <taxon>Bacteria</taxon>
        <taxon>Pseudomonadati</taxon>
        <taxon>Bacteroidota</taxon>
        <taxon>Bacteroidia</taxon>
        <taxon>Bacteroidales</taxon>
        <taxon>Prevotellaceae</taxon>
        <taxon>Hallella</taxon>
    </lineage>
</organism>
<dbReference type="EMBL" id="ACKS01000081">
    <property type="protein sequence ID" value="EFA43420.1"/>
    <property type="molecule type" value="Genomic_DNA"/>
</dbReference>
<dbReference type="AlphaFoldDB" id="D1PZ04"/>
<name>D1PZ04_9BACT</name>
<evidence type="ECO:0000313" key="1">
    <source>
        <dbReference type="EMBL" id="EFA43420.1"/>
    </source>
</evidence>
<accession>D1PZ04</accession>
<dbReference type="HOGENOM" id="CLU_3187226_0_0_10"/>